<gene>
    <name evidence="2" type="ORF">SELMODRAFT_443633</name>
</gene>
<dbReference type="AlphaFoldDB" id="D8S338"/>
<dbReference type="KEGG" id="smo:SELMODRAFT_443633"/>
<protein>
    <submittedName>
        <fullName evidence="2">Uncharacterized protein</fullName>
    </submittedName>
</protein>
<sequence>MLNNEVIYTRGGEEAKEYFDKDPDAFKLVMLDSPKASGTKYFHVSNDPIGTACNMASATIVSNHCGISPQARRFLAKLPPAHDASIYPMEPLEPEGLEQQGQELEQGEEQQQGPGGHDYQEQEEREEQGA</sequence>
<feature type="compositionally biased region" description="Low complexity" evidence="1">
    <location>
        <begin position="97"/>
        <end position="112"/>
    </location>
</feature>
<dbReference type="Proteomes" id="UP000001514">
    <property type="component" value="Unassembled WGS sequence"/>
</dbReference>
<dbReference type="InParanoid" id="D8S338"/>
<accession>D8S338</accession>
<dbReference type="Gramene" id="EFJ21196">
    <property type="protein sequence ID" value="EFJ21196"/>
    <property type="gene ID" value="SELMODRAFT_443633"/>
</dbReference>
<feature type="region of interest" description="Disordered" evidence="1">
    <location>
        <begin position="82"/>
        <end position="130"/>
    </location>
</feature>
<organism evidence="3">
    <name type="scientific">Selaginella moellendorffii</name>
    <name type="common">Spikemoss</name>
    <dbReference type="NCBI Taxonomy" id="88036"/>
    <lineage>
        <taxon>Eukaryota</taxon>
        <taxon>Viridiplantae</taxon>
        <taxon>Streptophyta</taxon>
        <taxon>Embryophyta</taxon>
        <taxon>Tracheophyta</taxon>
        <taxon>Lycopodiopsida</taxon>
        <taxon>Selaginellales</taxon>
        <taxon>Selaginellaceae</taxon>
        <taxon>Selaginella</taxon>
    </lineage>
</organism>
<keyword evidence="3" id="KW-1185">Reference proteome</keyword>
<proteinExistence type="predicted"/>
<dbReference type="EMBL" id="GL377600">
    <property type="protein sequence ID" value="EFJ21196.1"/>
    <property type="molecule type" value="Genomic_DNA"/>
</dbReference>
<evidence type="ECO:0000313" key="3">
    <source>
        <dbReference type="Proteomes" id="UP000001514"/>
    </source>
</evidence>
<dbReference type="HOGENOM" id="CLU_1941716_0_0_1"/>
<feature type="compositionally biased region" description="Basic and acidic residues" evidence="1">
    <location>
        <begin position="118"/>
        <end position="130"/>
    </location>
</feature>
<evidence type="ECO:0000313" key="2">
    <source>
        <dbReference type="EMBL" id="EFJ21196.1"/>
    </source>
</evidence>
<reference evidence="2 3" key="1">
    <citation type="journal article" date="2011" name="Science">
        <title>The Selaginella genome identifies genetic changes associated with the evolution of vascular plants.</title>
        <authorList>
            <person name="Banks J.A."/>
            <person name="Nishiyama T."/>
            <person name="Hasebe M."/>
            <person name="Bowman J.L."/>
            <person name="Gribskov M."/>
            <person name="dePamphilis C."/>
            <person name="Albert V.A."/>
            <person name="Aono N."/>
            <person name="Aoyama T."/>
            <person name="Ambrose B.A."/>
            <person name="Ashton N.W."/>
            <person name="Axtell M.J."/>
            <person name="Barker E."/>
            <person name="Barker M.S."/>
            <person name="Bennetzen J.L."/>
            <person name="Bonawitz N.D."/>
            <person name="Chapple C."/>
            <person name="Cheng C."/>
            <person name="Correa L.G."/>
            <person name="Dacre M."/>
            <person name="DeBarry J."/>
            <person name="Dreyer I."/>
            <person name="Elias M."/>
            <person name="Engstrom E.M."/>
            <person name="Estelle M."/>
            <person name="Feng L."/>
            <person name="Finet C."/>
            <person name="Floyd S.K."/>
            <person name="Frommer W.B."/>
            <person name="Fujita T."/>
            <person name="Gramzow L."/>
            <person name="Gutensohn M."/>
            <person name="Harholt J."/>
            <person name="Hattori M."/>
            <person name="Heyl A."/>
            <person name="Hirai T."/>
            <person name="Hiwatashi Y."/>
            <person name="Ishikawa M."/>
            <person name="Iwata M."/>
            <person name="Karol K.G."/>
            <person name="Koehler B."/>
            <person name="Kolukisaoglu U."/>
            <person name="Kubo M."/>
            <person name="Kurata T."/>
            <person name="Lalonde S."/>
            <person name="Li K."/>
            <person name="Li Y."/>
            <person name="Litt A."/>
            <person name="Lyons E."/>
            <person name="Manning G."/>
            <person name="Maruyama T."/>
            <person name="Michael T.P."/>
            <person name="Mikami K."/>
            <person name="Miyazaki S."/>
            <person name="Morinaga S."/>
            <person name="Murata T."/>
            <person name="Mueller-Roeber B."/>
            <person name="Nelson D.R."/>
            <person name="Obara M."/>
            <person name="Oguri Y."/>
            <person name="Olmstead R.G."/>
            <person name="Onodera N."/>
            <person name="Petersen B.L."/>
            <person name="Pils B."/>
            <person name="Prigge M."/>
            <person name="Rensing S.A."/>
            <person name="Riano-Pachon D.M."/>
            <person name="Roberts A.W."/>
            <person name="Sato Y."/>
            <person name="Scheller H.V."/>
            <person name="Schulz B."/>
            <person name="Schulz C."/>
            <person name="Shakirov E.V."/>
            <person name="Shibagaki N."/>
            <person name="Shinohara N."/>
            <person name="Shippen D.E."/>
            <person name="Soerensen I."/>
            <person name="Sotooka R."/>
            <person name="Sugimoto N."/>
            <person name="Sugita M."/>
            <person name="Sumikawa N."/>
            <person name="Tanurdzic M."/>
            <person name="Theissen G."/>
            <person name="Ulvskov P."/>
            <person name="Wakazuki S."/>
            <person name="Weng J.K."/>
            <person name="Willats W.W."/>
            <person name="Wipf D."/>
            <person name="Wolf P.G."/>
            <person name="Yang L."/>
            <person name="Zimmer A.D."/>
            <person name="Zhu Q."/>
            <person name="Mitros T."/>
            <person name="Hellsten U."/>
            <person name="Loque D."/>
            <person name="Otillar R."/>
            <person name="Salamov A."/>
            <person name="Schmutz J."/>
            <person name="Shapiro H."/>
            <person name="Lindquist E."/>
            <person name="Lucas S."/>
            <person name="Rokhsar D."/>
            <person name="Grigoriev I.V."/>
        </authorList>
    </citation>
    <scope>NUCLEOTIDE SEQUENCE [LARGE SCALE GENOMIC DNA]</scope>
</reference>
<name>D8S338_SELML</name>
<evidence type="ECO:0000256" key="1">
    <source>
        <dbReference type="SAM" id="MobiDB-lite"/>
    </source>
</evidence>